<keyword evidence="2" id="KW-1185">Reference proteome</keyword>
<dbReference type="EMBL" id="FJ937737">
    <property type="protein sequence ID" value="ACR15004.1"/>
    <property type="molecule type" value="Genomic_DNA"/>
</dbReference>
<dbReference type="RefSeq" id="YP_002922683.1">
    <property type="nucleotide sequence ID" value="NC_012743.2"/>
</dbReference>
<dbReference type="Pfam" id="PF10065">
    <property type="entry name" value="DUF2303"/>
    <property type="match status" value="1"/>
</dbReference>
<reference evidence="1 2" key="1">
    <citation type="journal article" date="2011" name="J. Bacteriol.">
        <title>Genomes and Characterization of Phages Bcep22 and BcepIL02, Founders of a Novel Phage Type in Burkholderia cenocepacia.</title>
        <authorList>
            <person name="Gill J.J."/>
            <person name="Summer E.J."/>
            <person name="Russell W.K."/>
            <person name="Cologna S.M."/>
            <person name="Carlile T.M."/>
            <person name="Fuller A.C."/>
            <person name="Kitsopoulos K."/>
            <person name="Mebane L.M."/>
            <person name="Parkinson B.N."/>
            <person name="Sullivan D."/>
            <person name="Carmody L.A."/>
            <person name="Gonzalez C.F."/>
            <person name="Lipuma J.J."/>
            <person name="Young R."/>
        </authorList>
    </citation>
    <scope>NUCLEOTIDE SEQUENCE [LARGE SCALE GENOMIC DNA]</scope>
</reference>
<organism evidence="1 2">
    <name type="scientific">Burkholderia phage BcepIL02</name>
    <dbReference type="NCBI Taxonomy" id="2886898"/>
    <lineage>
        <taxon>Viruses</taxon>
        <taxon>Duplodnaviria</taxon>
        <taxon>Heunggongvirae</taxon>
        <taxon>Uroviricota</taxon>
        <taxon>Caudoviricetes</taxon>
        <taxon>Lessievirus</taxon>
        <taxon>Lessievirus bcepil02</taxon>
    </lineage>
</organism>
<sequence>MTYTYTETMEKTDIQAALDAGTALADLRDVNGTPVAIVPDGYRAHELDHLLDRPTRHSGTATLLDAASFIAYVNDLKTGADRATRLYYRIEPKPQFVAVLNDNTGDTPAWGDFRAEYNAPLSKEWLTWTGQDQKHMTQEEFALFIERNLPDVNVPPAADMLEIASTLQAKKGVEFASGTRLANGELQFKFEETIAASAGQKGQFSVPERIEIVIPVFDGSTVGDRLVAKFRYRLNGPKLTMWYELDRPHKVLEVAVADLHKQIAEGTGLHAFKGVPPKGE</sequence>
<proteinExistence type="predicted"/>
<dbReference type="KEGG" id="vg:7943895"/>
<dbReference type="Proteomes" id="UP000001481">
    <property type="component" value="Segment"/>
</dbReference>
<gene>
    <name evidence="1" type="ORF">BcepIL02_gp11</name>
</gene>
<accession>C5IHK3</accession>
<evidence type="ECO:0008006" key="3">
    <source>
        <dbReference type="Google" id="ProtNLM"/>
    </source>
</evidence>
<dbReference type="GeneID" id="7943895"/>
<evidence type="ECO:0000313" key="2">
    <source>
        <dbReference type="Proteomes" id="UP000001481"/>
    </source>
</evidence>
<evidence type="ECO:0000313" key="1">
    <source>
        <dbReference type="EMBL" id="ACR15004.1"/>
    </source>
</evidence>
<name>C5IHK3_9CAUD</name>
<dbReference type="OrthoDB" id="12256at10239"/>
<protein>
    <recommendedName>
        <fullName evidence="3">DUF2303 family protein</fullName>
    </recommendedName>
</protein>
<dbReference type="InterPro" id="IPR019276">
    <property type="entry name" value="DUF2303"/>
</dbReference>